<dbReference type="AlphaFoldDB" id="A0A8H6ZJ95"/>
<sequence length="240" mass="26935">MQRRSCACNVEGHMRLIMPSYTLSLIPYRFLTLYHLLAANLHPNLYHLWPRVRSSYLKYLKSRRGRTCRVVDTLAYMILTEYPNRTRRAVDEKQRRGRAPARRRSCVVGGAASCATGTEALAWLLRSVVFSTLALRSLSNFRFPTPRAAFLTFAQIYIGLKLGLVGGSADTYSRIWGRTVAARACYSSGSPHPRAQMLCIVVNDTISDAAGVDSMWTSGRKTHTLPLQDRDGLIFGSWSA</sequence>
<accession>A0A8H6ZJ95</accession>
<evidence type="ECO:0000313" key="1">
    <source>
        <dbReference type="EMBL" id="KAF7377941.1"/>
    </source>
</evidence>
<gene>
    <name evidence="1" type="ORF">MSAN_00218000</name>
</gene>
<evidence type="ECO:0000313" key="2">
    <source>
        <dbReference type="Proteomes" id="UP000623467"/>
    </source>
</evidence>
<reference evidence="1" key="1">
    <citation type="submission" date="2020-05" db="EMBL/GenBank/DDBJ databases">
        <title>Mycena genomes resolve the evolution of fungal bioluminescence.</title>
        <authorList>
            <person name="Tsai I.J."/>
        </authorList>
    </citation>
    <scope>NUCLEOTIDE SEQUENCE</scope>
    <source>
        <strain evidence="1">160909Yilan</strain>
    </source>
</reference>
<organism evidence="1 2">
    <name type="scientific">Mycena sanguinolenta</name>
    <dbReference type="NCBI Taxonomy" id="230812"/>
    <lineage>
        <taxon>Eukaryota</taxon>
        <taxon>Fungi</taxon>
        <taxon>Dikarya</taxon>
        <taxon>Basidiomycota</taxon>
        <taxon>Agaricomycotina</taxon>
        <taxon>Agaricomycetes</taxon>
        <taxon>Agaricomycetidae</taxon>
        <taxon>Agaricales</taxon>
        <taxon>Marasmiineae</taxon>
        <taxon>Mycenaceae</taxon>
        <taxon>Mycena</taxon>
    </lineage>
</organism>
<name>A0A8H6ZJ95_9AGAR</name>
<comment type="caution">
    <text evidence="1">The sequence shown here is derived from an EMBL/GenBank/DDBJ whole genome shotgun (WGS) entry which is preliminary data.</text>
</comment>
<dbReference type="Proteomes" id="UP000623467">
    <property type="component" value="Unassembled WGS sequence"/>
</dbReference>
<keyword evidence="2" id="KW-1185">Reference proteome</keyword>
<proteinExistence type="predicted"/>
<dbReference type="EMBL" id="JACAZH010000001">
    <property type="protein sequence ID" value="KAF7377941.1"/>
    <property type="molecule type" value="Genomic_DNA"/>
</dbReference>
<protein>
    <submittedName>
        <fullName evidence="1">Uncharacterized protein</fullName>
    </submittedName>
</protein>